<evidence type="ECO:0000313" key="3">
    <source>
        <dbReference type="Proteomes" id="UP000314986"/>
    </source>
</evidence>
<dbReference type="Ensembl" id="ENSCMIT00000034021.1">
    <property type="protein sequence ID" value="ENSCMIP00000033515.1"/>
    <property type="gene ID" value="ENSCMIG00000014297.1"/>
</dbReference>
<evidence type="ECO:0000259" key="1">
    <source>
        <dbReference type="Pfam" id="PF14644"/>
    </source>
</evidence>
<proteinExistence type="predicted"/>
<dbReference type="PANTHER" id="PTHR21444">
    <property type="entry name" value="COILED-COIL DOMAIN-CONTAINING PROTEIN 180"/>
    <property type="match status" value="1"/>
</dbReference>
<accession>A0A4W3JN69</accession>
<protein>
    <recommendedName>
        <fullName evidence="1">DUF4456 domain-containing protein</fullName>
    </recommendedName>
</protein>
<dbReference type="GeneTree" id="ENSGT00940000173542"/>
<reference evidence="3" key="1">
    <citation type="journal article" date="2006" name="Science">
        <title>Ancient noncoding elements conserved in the human genome.</title>
        <authorList>
            <person name="Venkatesh B."/>
            <person name="Kirkness E.F."/>
            <person name="Loh Y.H."/>
            <person name="Halpern A.L."/>
            <person name="Lee A.P."/>
            <person name="Johnson J."/>
            <person name="Dandona N."/>
            <person name="Viswanathan L.D."/>
            <person name="Tay A."/>
            <person name="Venter J.C."/>
            <person name="Strausberg R.L."/>
            <person name="Brenner S."/>
        </authorList>
    </citation>
    <scope>NUCLEOTIDE SEQUENCE [LARGE SCALE GENOMIC DNA]</scope>
</reference>
<dbReference type="InParanoid" id="A0A4W3JN69"/>
<reference evidence="2" key="5">
    <citation type="submission" date="2025-09" db="UniProtKB">
        <authorList>
            <consortium name="Ensembl"/>
        </authorList>
    </citation>
    <scope>IDENTIFICATION</scope>
</reference>
<dbReference type="Proteomes" id="UP000314986">
    <property type="component" value="Unassembled WGS sequence"/>
</dbReference>
<keyword evidence="3" id="KW-1185">Reference proteome</keyword>
<reference evidence="3" key="3">
    <citation type="journal article" date="2014" name="Nature">
        <title>Elephant shark genome provides unique insights into gnathostome evolution.</title>
        <authorList>
            <consortium name="International Elephant Shark Genome Sequencing Consortium"/>
            <person name="Venkatesh B."/>
            <person name="Lee A.P."/>
            <person name="Ravi V."/>
            <person name="Maurya A.K."/>
            <person name="Lian M.M."/>
            <person name="Swann J.B."/>
            <person name="Ohta Y."/>
            <person name="Flajnik M.F."/>
            <person name="Sutoh Y."/>
            <person name="Kasahara M."/>
            <person name="Hoon S."/>
            <person name="Gangu V."/>
            <person name="Roy S.W."/>
            <person name="Irimia M."/>
            <person name="Korzh V."/>
            <person name="Kondrychyn I."/>
            <person name="Lim Z.W."/>
            <person name="Tay B.H."/>
            <person name="Tohari S."/>
            <person name="Kong K.W."/>
            <person name="Ho S."/>
            <person name="Lorente-Galdos B."/>
            <person name="Quilez J."/>
            <person name="Marques-Bonet T."/>
            <person name="Raney B.J."/>
            <person name="Ingham P.W."/>
            <person name="Tay A."/>
            <person name="Hillier L.W."/>
            <person name="Minx P."/>
            <person name="Boehm T."/>
            <person name="Wilson R.K."/>
            <person name="Brenner S."/>
            <person name="Warren W.C."/>
        </authorList>
    </citation>
    <scope>NUCLEOTIDE SEQUENCE [LARGE SCALE GENOMIC DNA]</scope>
</reference>
<dbReference type="Pfam" id="PF14644">
    <property type="entry name" value="DUF4456"/>
    <property type="match status" value="1"/>
</dbReference>
<sequence>MGKHALDDVVISVIHDITQTQKIKVANDQFFNPVEDQLMYGASSQPVNLSSSFRMTSGTGPHGLNLKLSRPAPSPFSITSTNLHKYSKPNRFDPKYQIFGEKPEDSEHFKGLIRRILWEGTTSLLALAEEYYKKKDRTPVTRPEYLKDTFEQCADELLHKMQSYLIQAENYQNTCLQEFREKLREFVEMLSHVPQLLIKDVFKFHMESISVGTAETRSALSKKLEELEHAKLINKNKLRPVLGHPDHVKDLEKLCTQEEERQKAEVQEINSYTEKLQARKLINSTILYKGYAIPNLQS</sequence>
<dbReference type="AlphaFoldDB" id="A0A4W3JN69"/>
<reference evidence="2" key="4">
    <citation type="submission" date="2025-08" db="UniProtKB">
        <authorList>
            <consortium name="Ensembl"/>
        </authorList>
    </citation>
    <scope>IDENTIFICATION</scope>
</reference>
<organism evidence="2 3">
    <name type="scientific">Callorhinchus milii</name>
    <name type="common">Ghost shark</name>
    <dbReference type="NCBI Taxonomy" id="7868"/>
    <lineage>
        <taxon>Eukaryota</taxon>
        <taxon>Metazoa</taxon>
        <taxon>Chordata</taxon>
        <taxon>Craniata</taxon>
        <taxon>Vertebrata</taxon>
        <taxon>Chondrichthyes</taxon>
        <taxon>Holocephali</taxon>
        <taxon>Chimaeriformes</taxon>
        <taxon>Callorhinchidae</taxon>
        <taxon>Callorhinchus</taxon>
    </lineage>
</organism>
<dbReference type="STRING" id="7868.ENSCMIP00000033515"/>
<reference evidence="3" key="2">
    <citation type="journal article" date="2007" name="PLoS Biol.">
        <title>Survey sequencing and comparative analysis of the elephant shark (Callorhinchus milii) genome.</title>
        <authorList>
            <person name="Venkatesh B."/>
            <person name="Kirkness E.F."/>
            <person name="Loh Y.H."/>
            <person name="Halpern A.L."/>
            <person name="Lee A.P."/>
            <person name="Johnson J."/>
            <person name="Dandona N."/>
            <person name="Viswanathan L.D."/>
            <person name="Tay A."/>
            <person name="Venter J.C."/>
            <person name="Strausberg R.L."/>
            <person name="Brenner S."/>
        </authorList>
    </citation>
    <scope>NUCLEOTIDE SEQUENCE [LARGE SCALE GENOMIC DNA]</scope>
</reference>
<feature type="domain" description="DUF4456" evidence="1">
    <location>
        <begin position="125"/>
        <end position="278"/>
    </location>
</feature>
<dbReference type="InterPro" id="IPR027914">
    <property type="entry name" value="DUF4456"/>
</dbReference>
<evidence type="ECO:0000313" key="2">
    <source>
        <dbReference type="Ensembl" id="ENSCMIP00000033515.1"/>
    </source>
</evidence>
<name>A0A4W3JN69_CALMI</name>
<dbReference type="PANTHER" id="PTHR21444:SF14">
    <property type="entry name" value="COILED-COIL DOMAIN-CONTAINING PROTEIN 180"/>
    <property type="match status" value="1"/>
</dbReference>